<feature type="chain" id="PRO_5039211889" description="Molybdate-binding protein ModA" evidence="15">
    <location>
        <begin position="19"/>
        <end position="279"/>
    </location>
</feature>
<dbReference type="InterPro" id="IPR050682">
    <property type="entry name" value="ModA/WtpA"/>
</dbReference>
<dbReference type="NCBIfam" id="TIGR01256">
    <property type="entry name" value="modA"/>
    <property type="match status" value="1"/>
</dbReference>
<evidence type="ECO:0000313" key="17">
    <source>
        <dbReference type="Proteomes" id="UP000318336"/>
    </source>
</evidence>
<accession>A0A542XFE6</accession>
<keyword evidence="5 14" id="KW-0500">Molybdenum</keyword>
<evidence type="ECO:0000256" key="5">
    <source>
        <dbReference type="ARBA" id="ARBA00022505"/>
    </source>
</evidence>
<evidence type="ECO:0000256" key="8">
    <source>
        <dbReference type="ARBA" id="ARBA00023136"/>
    </source>
</evidence>
<reference evidence="16 17" key="1">
    <citation type="submission" date="2019-06" db="EMBL/GenBank/DDBJ databases">
        <title>Sequencing the genomes of 1000 actinobacteria strains.</title>
        <authorList>
            <person name="Klenk H.-P."/>
        </authorList>
    </citation>
    <scope>NUCLEOTIDE SEQUENCE [LARGE SCALE GENOMIC DNA]</scope>
    <source>
        <strain evidence="16 17">DSM 24617</strain>
    </source>
</reference>
<evidence type="ECO:0000256" key="7">
    <source>
        <dbReference type="ARBA" id="ARBA00022729"/>
    </source>
</evidence>
<comment type="function">
    <text evidence="10">Involved in the transport of molybdenum into the cell. Part of the binding-protein-dependent transport system ModABCD.</text>
</comment>
<feature type="binding site" evidence="14">
    <location>
        <position position="94"/>
    </location>
    <ligand>
        <name>molybdate</name>
        <dbReference type="ChEBI" id="CHEBI:36264"/>
    </ligand>
</feature>
<comment type="similarity">
    <text evidence="2">Belongs to the bacterial solute-binding protein ModA family.</text>
</comment>
<feature type="signal peptide" evidence="15">
    <location>
        <begin position="1"/>
        <end position="18"/>
    </location>
</feature>
<protein>
    <recommendedName>
        <fullName evidence="12">Molybdate-binding protein ModA</fullName>
    </recommendedName>
    <alternativeName>
        <fullName evidence="13">Molybdate/tungstate-binding protein ModA</fullName>
    </alternativeName>
</protein>
<dbReference type="CDD" id="cd13538">
    <property type="entry name" value="PBP2_ModA_like_1"/>
    <property type="match status" value="1"/>
</dbReference>
<dbReference type="RefSeq" id="WP_142006877.1">
    <property type="nucleotide sequence ID" value="NZ_CAJTBP010000001.1"/>
</dbReference>
<keyword evidence="9" id="KW-0826">Tungsten</keyword>
<dbReference type="PANTHER" id="PTHR30632:SF0">
    <property type="entry name" value="SULFATE-BINDING PROTEIN"/>
    <property type="match status" value="1"/>
</dbReference>
<organism evidence="16 17">
    <name type="scientific">Barrientosiimonas humi</name>
    <dbReference type="NCBI Taxonomy" id="999931"/>
    <lineage>
        <taxon>Bacteria</taxon>
        <taxon>Bacillati</taxon>
        <taxon>Actinomycetota</taxon>
        <taxon>Actinomycetes</taxon>
        <taxon>Micrococcales</taxon>
        <taxon>Dermacoccaceae</taxon>
        <taxon>Barrientosiimonas</taxon>
    </lineage>
</organism>
<dbReference type="AlphaFoldDB" id="A0A542XFE6"/>
<keyword evidence="17" id="KW-1185">Reference proteome</keyword>
<evidence type="ECO:0000256" key="10">
    <source>
        <dbReference type="ARBA" id="ARBA00056002"/>
    </source>
</evidence>
<dbReference type="Pfam" id="PF13531">
    <property type="entry name" value="SBP_bac_11"/>
    <property type="match status" value="1"/>
</dbReference>
<dbReference type="SUPFAM" id="SSF53850">
    <property type="entry name" value="Periplasmic binding protein-like II"/>
    <property type="match status" value="1"/>
</dbReference>
<evidence type="ECO:0000256" key="14">
    <source>
        <dbReference type="PIRSR" id="PIRSR004846-1"/>
    </source>
</evidence>
<name>A0A542XFE6_9MICO</name>
<sequence length="279" mass="27570">MSSTSRIASRRAAPAAVAALITVAGCGNGTGEGAGENAGSAAPGAGSGAASSGRVTGTITVMAAASLKESFTSLARTFEQQHPGTKVVLSFGPSSGLAGQITQGAPADVFASASRKNMDQVTQAGDAASPTTFARNQLTIVTPASNPAKVRGLSDLTKPSVKTAVCQAQVPCGVVAATVFRKAGVTVKPVTQEVDVKAVLSKVTLGEVDAGLVYVTDAKAAGTKVAQVAIPADDNASTDYPIAPLTGSKNPATAKAFVDLVLSQTGRQVLTGAGFAAPS</sequence>
<dbReference type="PIRSF" id="PIRSF004846">
    <property type="entry name" value="ModA"/>
    <property type="match status" value="1"/>
</dbReference>
<dbReference type="FunFam" id="3.40.190.10:FF:000030">
    <property type="entry name" value="Molybdate ABC transporter substrate-binding protein"/>
    <property type="match status" value="1"/>
</dbReference>
<dbReference type="GO" id="GO:0005886">
    <property type="term" value="C:plasma membrane"/>
    <property type="evidence" value="ECO:0007669"/>
    <property type="project" value="UniProtKB-SubCell"/>
</dbReference>
<evidence type="ECO:0000256" key="6">
    <source>
        <dbReference type="ARBA" id="ARBA00022723"/>
    </source>
</evidence>
<gene>
    <name evidence="16" type="ORF">FB554_2711</name>
</gene>
<evidence type="ECO:0000313" key="16">
    <source>
        <dbReference type="EMBL" id="TQL34535.1"/>
    </source>
</evidence>
<evidence type="ECO:0000256" key="1">
    <source>
        <dbReference type="ARBA" id="ARBA00004193"/>
    </source>
</evidence>
<dbReference type="Proteomes" id="UP000318336">
    <property type="component" value="Unassembled WGS sequence"/>
</dbReference>
<keyword evidence="6 14" id="KW-0479">Metal-binding</keyword>
<keyword evidence="7 15" id="KW-0732">Signal</keyword>
<comment type="subunit">
    <text evidence="11">The complex is composed of two ATP-binding proteins (ModC), two transmembrane proteins (ModB) and a solute-binding protein (ModA).</text>
</comment>
<evidence type="ECO:0000256" key="13">
    <source>
        <dbReference type="ARBA" id="ARBA00078141"/>
    </source>
</evidence>
<keyword evidence="3" id="KW-0813">Transport</keyword>
<comment type="subcellular location">
    <subcellularLocation>
        <location evidence="1">Cell membrane</location>
        <topology evidence="1">Lipid-anchor</topology>
    </subcellularLocation>
</comment>
<dbReference type="GO" id="GO:0030973">
    <property type="term" value="F:molybdate ion binding"/>
    <property type="evidence" value="ECO:0007669"/>
    <property type="project" value="TreeGrafter"/>
</dbReference>
<evidence type="ECO:0000256" key="11">
    <source>
        <dbReference type="ARBA" id="ARBA00062515"/>
    </source>
</evidence>
<dbReference type="Gene3D" id="3.40.190.10">
    <property type="entry name" value="Periplasmic binding protein-like II"/>
    <property type="match status" value="2"/>
</dbReference>
<proteinExistence type="inferred from homology"/>
<evidence type="ECO:0000256" key="12">
    <source>
        <dbReference type="ARBA" id="ARBA00073171"/>
    </source>
</evidence>
<evidence type="ECO:0000256" key="2">
    <source>
        <dbReference type="ARBA" id="ARBA00009175"/>
    </source>
</evidence>
<evidence type="ECO:0000256" key="15">
    <source>
        <dbReference type="SAM" id="SignalP"/>
    </source>
</evidence>
<dbReference type="GO" id="GO:0046872">
    <property type="term" value="F:metal ion binding"/>
    <property type="evidence" value="ECO:0007669"/>
    <property type="project" value="UniProtKB-KW"/>
</dbReference>
<comment type="caution">
    <text evidence="16">The sequence shown here is derived from an EMBL/GenBank/DDBJ whole genome shotgun (WGS) entry which is preliminary data.</text>
</comment>
<keyword evidence="8" id="KW-0472">Membrane</keyword>
<dbReference type="InterPro" id="IPR005950">
    <property type="entry name" value="ModA"/>
</dbReference>
<evidence type="ECO:0000256" key="3">
    <source>
        <dbReference type="ARBA" id="ARBA00022448"/>
    </source>
</evidence>
<feature type="binding site" evidence="14">
    <location>
        <position position="214"/>
    </location>
    <ligand>
        <name>molybdate</name>
        <dbReference type="ChEBI" id="CHEBI:36264"/>
    </ligand>
</feature>
<feature type="binding site" evidence="14">
    <location>
        <position position="196"/>
    </location>
    <ligand>
        <name>molybdate</name>
        <dbReference type="ChEBI" id="CHEBI:36264"/>
    </ligand>
</feature>
<dbReference type="EMBL" id="VFOK01000001">
    <property type="protein sequence ID" value="TQL34535.1"/>
    <property type="molecule type" value="Genomic_DNA"/>
</dbReference>
<dbReference type="OrthoDB" id="9785015at2"/>
<feature type="binding site" evidence="14">
    <location>
        <position position="66"/>
    </location>
    <ligand>
        <name>molybdate</name>
        <dbReference type="ChEBI" id="CHEBI:36264"/>
    </ligand>
</feature>
<dbReference type="PROSITE" id="PS51257">
    <property type="entry name" value="PROKAR_LIPOPROTEIN"/>
    <property type="match status" value="1"/>
</dbReference>
<keyword evidence="4" id="KW-1003">Cell membrane</keyword>
<evidence type="ECO:0000256" key="9">
    <source>
        <dbReference type="ARBA" id="ARBA00023245"/>
    </source>
</evidence>
<evidence type="ECO:0000256" key="4">
    <source>
        <dbReference type="ARBA" id="ARBA00022475"/>
    </source>
</evidence>
<dbReference type="PANTHER" id="PTHR30632">
    <property type="entry name" value="MOLYBDATE-BINDING PERIPLASMIC PROTEIN"/>
    <property type="match status" value="1"/>
</dbReference>
<dbReference type="GO" id="GO:0015689">
    <property type="term" value="P:molybdate ion transport"/>
    <property type="evidence" value="ECO:0007669"/>
    <property type="project" value="InterPro"/>
</dbReference>